<accession>A0A0G4GKK5</accession>
<reference evidence="2" key="1">
    <citation type="submission" date="2014-11" db="EMBL/GenBank/DDBJ databases">
        <authorList>
            <person name="Otto D Thomas"/>
            <person name="Naeem Raeece"/>
        </authorList>
    </citation>
    <scope>NUCLEOTIDE SEQUENCE</scope>
</reference>
<evidence type="ECO:0000256" key="1">
    <source>
        <dbReference type="SAM" id="MobiDB-lite"/>
    </source>
</evidence>
<name>A0A0G4GKK5_9ALVE</name>
<gene>
    <name evidence="2" type="ORF">Cvel_22320</name>
</gene>
<dbReference type="AlphaFoldDB" id="A0A0G4GKK5"/>
<dbReference type="VEuPathDB" id="CryptoDB:Cvel_22320"/>
<feature type="compositionally biased region" description="Acidic residues" evidence="1">
    <location>
        <begin position="27"/>
        <end position="43"/>
    </location>
</feature>
<proteinExistence type="predicted"/>
<feature type="compositionally biased region" description="Basic and acidic residues" evidence="1">
    <location>
        <begin position="78"/>
        <end position="91"/>
    </location>
</feature>
<dbReference type="EMBL" id="CDMZ01001306">
    <property type="protein sequence ID" value="CEM30541.1"/>
    <property type="molecule type" value="Genomic_DNA"/>
</dbReference>
<protein>
    <submittedName>
        <fullName evidence="2">Uncharacterized protein</fullName>
    </submittedName>
</protein>
<organism evidence="2">
    <name type="scientific">Chromera velia CCMP2878</name>
    <dbReference type="NCBI Taxonomy" id="1169474"/>
    <lineage>
        <taxon>Eukaryota</taxon>
        <taxon>Sar</taxon>
        <taxon>Alveolata</taxon>
        <taxon>Colpodellida</taxon>
        <taxon>Chromeraceae</taxon>
        <taxon>Chromera</taxon>
    </lineage>
</organism>
<sequence>MCQPIPSNKPEDQHLFSLIAVRLDWIDDEESDDDEAEAAEAEDTPPRHESHRRNRSPSDSVPPSRKSARISEQQNRGGEGRGAEGENRARSFEMGGASEIIGAP</sequence>
<evidence type="ECO:0000313" key="2">
    <source>
        <dbReference type="EMBL" id="CEM30541.1"/>
    </source>
</evidence>
<feature type="region of interest" description="Disordered" evidence="1">
    <location>
        <begin position="27"/>
        <end position="104"/>
    </location>
</feature>